<proteinExistence type="predicted"/>
<name>A0A7R7EPR3_9FIRM</name>
<feature type="domain" description="Methyltransferase" evidence="4">
    <location>
        <begin position="43"/>
        <end position="139"/>
    </location>
</feature>
<keyword evidence="3" id="KW-0949">S-adenosyl-L-methionine</keyword>
<evidence type="ECO:0000313" key="5">
    <source>
        <dbReference type="EMBL" id="BCN32465.1"/>
    </source>
</evidence>
<dbReference type="KEGG" id="ahb:bsdtb5_37600"/>
<organism evidence="5 6">
    <name type="scientific">Anaeromicropila herbilytica</name>
    <dbReference type="NCBI Taxonomy" id="2785025"/>
    <lineage>
        <taxon>Bacteria</taxon>
        <taxon>Bacillati</taxon>
        <taxon>Bacillota</taxon>
        <taxon>Clostridia</taxon>
        <taxon>Lachnospirales</taxon>
        <taxon>Lachnospiraceae</taxon>
        <taxon>Anaeromicropila</taxon>
    </lineage>
</organism>
<dbReference type="PANTHER" id="PTHR43464">
    <property type="entry name" value="METHYLTRANSFERASE"/>
    <property type="match status" value="1"/>
</dbReference>
<evidence type="ECO:0000256" key="2">
    <source>
        <dbReference type="ARBA" id="ARBA00022679"/>
    </source>
</evidence>
<evidence type="ECO:0000259" key="4">
    <source>
        <dbReference type="Pfam" id="PF13649"/>
    </source>
</evidence>
<keyword evidence="6" id="KW-1185">Reference proteome</keyword>
<dbReference type="GO" id="GO:0032259">
    <property type="term" value="P:methylation"/>
    <property type="evidence" value="ECO:0007669"/>
    <property type="project" value="UniProtKB-KW"/>
</dbReference>
<evidence type="ECO:0000256" key="1">
    <source>
        <dbReference type="ARBA" id="ARBA00022603"/>
    </source>
</evidence>
<dbReference type="Pfam" id="PF13649">
    <property type="entry name" value="Methyltransf_25"/>
    <property type="match status" value="1"/>
</dbReference>
<dbReference type="Proteomes" id="UP000595897">
    <property type="component" value="Chromosome"/>
</dbReference>
<dbReference type="EMBL" id="AP024169">
    <property type="protein sequence ID" value="BCN32465.1"/>
    <property type="molecule type" value="Genomic_DNA"/>
</dbReference>
<dbReference type="PANTHER" id="PTHR43464:SF19">
    <property type="entry name" value="UBIQUINONE BIOSYNTHESIS O-METHYLTRANSFERASE, MITOCHONDRIAL"/>
    <property type="match status" value="1"/>
</dbReference>
<dbReference type="Gene3D" id="3.40.50.150">
    <property type="entry name" value="Vaccinia Virus protein VP39"/>
    <property type="match status" value="1"/>
</dbReference>
<evidence type="ECO:0000313" key="6">
    <source>
        <dbReference type="Proteomes" id="UP000595897"/>
    </source>
</evidence>
<dbReference type="RefSeq" id="WP_271713513.1">
    <property type="nucleotide sequence ID" value="NZ_AP024169.1"/>
</dbReference>
<dbReference type="InterPro" id="IPR029063">
    <property type="entry name" value="SAM-dependent_MTases_sf"/>
</dbReference>
<dbReference type="AlphaFoldDB" id="A0A7R7EPR3"/>
<dbReference type="SUPFAM" id="SSF53335">
    <property type="entry name" value="S-adenosyl-L-methionine-dependent methyltransferases"/>
    <property type="match status" value="1"/>
</dbReference>
<reference evidence="5 6" key="1">
    <citation type="submission" date="2020-11" db="EMBL/GenBank/DDBJ databases">
        <title>Draft genome sequencing of a Lachnospiraceae strain isolated from anoxic soil subjected to BSD treatment.</title>
        <authorList>
            <person name="Uek A."/>
            <person name="Tonouchi A."/>
        </authorList>
    </citation>
    <scope>NUCLEOTIDE SEQUENCE [LARGE SCALE GENOMIC DNA]</scope>
    <source>
        <strain evidence="5 6">TB5</strain>
    </source>
</reference>
<keyword evidence="1" id="KW-0489">Methyltransferase</keyword>
<dbReference type="CDD" id="cd02440">
    <property type="entry name" value="AdoMet_MTases"/>
    <property type="match status" value="1"/>
</dbReference>
<keyword evidence="2" id="KW-0808">Transferase</keyword>
<protein>
    <recommendedName>
        <fullName evidence="4">Methyltransferase domain-containing protein</fullName>
    </recommendedName>
</protein>
<accession>A0A7R7EPR3</accession>
<gene>
    <name evidence="5" type="ORF">bsdtb5_37600</name>
</gene>
<dbReference type="InterPro" id="IPR041698">
    <property type="entry name" value="Methyltransf_25"/>
</dbReference>
<evidence type="ECO:0000256" key="3">
    <source>
        <dbReference type="ARBA" id="ARBA00022691"/>
    </source>
</evidence>
<dbReference type="GO" id="GO:0008168">
    <property type="term" value="F:methyltransferase activity"/>
    <property type="evidence" value="ECO:0007669"/>
    <property type="project" value="UniProtKB-KW"/>
</dbReference>
<sequence>MNEIENWYDNQYDEWNRLDRHKIEFEITKRYMNQYIDGDKLEILDIGGGPGRYSFYLTEQGHSVTLLDLSQKNIEVAKQKEKELGLELKKCIKGNALELDSIDGEYDVVLLMGPLYHLIKEEDRKRALDQAVNKLRKGGILFASFISNYAPIQDCFAYLKLDGEDNDVEEMLRYLRCGENKDGMGFTTAYFTGVDEAKKLMEESGLQELAFAGVENILGCKEREILTLSEEERIKWIELGYALSRDCNLYGTSQHFLYVGRKE</sequence>